<organism evidence="2 3">
    <name type="scientific">Undibacterium terreum</name>
    <dbReference type="NCBI Taxonomy" id="1224302"/>
    <lineage>
        <taxon>Bacteria</taxon>
        <taxon>Pseudomonadati</taxon>
        <taxon>Pseudomonadota</taxon>
        <taxon>Betaproteobacteria</taxon>
        <taxon>Burkholderiales</taxon>
        <taxon>Oxalobacteraceae</taxon>
        <taxon>Undibacterium</taxon>
    </lineage>
</organism>
<dbReference type="PANTHER" id="PTHR36109">
    <property type="entry name" value="MEMBRANE PROTEIN-RELATED"/>
    <property type="match status" value="1"/>
</dbReference>
<reference evidence="2" key="1">
    <citation type="journal article" date="2014" name="Int. J. Syst. Evol. Microbiol.">
        <title>Complete genome sequence of Corynebacterium casei LMG S-19264T (=DSM 44701T), isolated from a smear-ripened cheese.</title>
        <authorList>
            <consortium name="US DOE Joint Genome Institute (JGI-PGF)"/>
            <person name="Walter F."/>
            <person name="Albersmeier A."/>
            <person name="Kalinowski J."/>
            <person name="Ruckert C."/>
        </authorList>
    </citation>
    <scope>NUCLEOTIDE SEQUENCE</scope>
    <source>
        <strain evidence="2">CGMCC 1.10998</strain>
    </source>
</reference>
<feature type="transmembrane region" description="Helical" evidence="1">
    <location>
        <begin position="82"/>
        <end position="106"/>
    </location>
</feature>
<proteinExistence type="predicted"/>
<evidence type="ECO:0000313" key="3">
    <source>
        <dbReference type="Proteomes" id="UP000637423"/>
    </source>
</evidence>
<dbReference type="AlphaFoldDB" id="A0A916XJL9"/>
<gene>
    <name evidence="2" type="ORF">GCM10011396_24320</name>
</gene>
<reference evidence="2" key="2">
    <citation type="submission" date="2020-09" db="EMBL/GenBank/DDBJ databases">
        <authorList>
            <person name="Sun Q."/>
            <person name="Zhou Y."/>
        </authorList>
    </citation>
    <scope>NUCLEOTIDE SEQUENCE</scope>
    <source>
        <strain evidence="2">CGMCC 1.10998</strain>
    </source>
</reference>
<evidence type="ECO:0008006" key="4">
    <source>
        <dbReference type="Google" id="ProtNLM"/>
    </source>
</evidence>
<keyword evidence="1" id="KW-0472">Membrane</keyword>
<accession>A0A916XJL9</accession>
<comment type="caution">
    <text evidence="2">The sequence shown here is derived from an EMBL/GenBank/DDBJ whole genome shotgun (WGS) entry which is preliminary data.</text>
</comment>
<name>A0A916XJL9_9BURK</name>
<dbReference type="PANTHER" id="PTHR36109:SF2">
    <property type="entry name" value="MEMBRANE PROTEIN"/>
    <property type="match status" value="1"/>
</dbReference>
<dbReference type="InterPro" id="IPR052948">
    <property type="entry name" value="Low_temp-induced_all0457"/>
</dbReference>
<evidence type="ECO:0000256" key="1">
    <source>
        <dbReference type="SAM" id="Phobius"/>
    </source>
</evidence>
<protein>
    <recommendedName>
        <fullName evidence="4">General stress protein 17M-like domain-containing protein</fullName>
    </recommendedName>
</protein>
<keyword evidence="3" id="KW-1185">Reference proteome</keyword>
<evidence type="ECO:0000313" key="2">
    <source>
        <dbReference type="EMBL" id="GGC76200.1"/>
    </source>
</evidence>
<feature type="transmembrane region" description="Helical" evidence="1">
    <location>
        <begin position="112"/>
        <end position="140"/>
    </location>
</feature>
<keyword evidence="1" id="KW-1133">Transmembrane helix</keyword>
<keyword evidence="1" id="KW-0812">Transmembrane</keyword>
<dbReference type="EMBL" id="BMED01000002">
    <property type="protein sequence ID" value="GGC76200.1"/>
    <property type="molecule type" value="Genomic_DNA"/>
</dbReference>
<dbReference type="RefSeq" id="WP_188566306.1">
    <property type="nucleotide sequence ID" value="NZ_BMED01000002.1"/>
</dbReference>
<dbReference type="Proteomes" id="UP000637423">
    <property type="component" value="Unassembled WGS sequence"/>
</dbReference>
<sequence length="188" mass="19383">MLETPILDTDTEASVAQRPRLVTGLFPDRKSAELAYQSAVERGYSRSDVNVIMSNDTRKRDFSGTTSAETELGSKAAEGAGIGGAIGGTLGAIGAALATIGTSIVIPGLGLVIAGPVVAALAGAGAGGLAGGLVGALIGWGIPEERVKLYEAGVKDGGILMSVKPRSEEDALYLESRWKEQRGQHIYW</sequence>